<dbReference type="SUPFAM" id="SSF53335">
    <property type="entry name" value="S-adenosyl-L-methionine-dependent methyltransferases"/>
    <property type="match status" value="1"/>
</dbReference>
<evidence type="ECO:0000256" key="3">
    <source>
        <dbReference type="ARBA" id="ARBA00022691"/>
    </source>
</evidence>
<dbReference type="PROSITE" id="PS51683">
    <property type="entry name" value="SAM_OMT_II"/>
    <property type="match status" value="1"/>
</dbReference>
<evidence type="ECO:0000256" key="2">
    <source>
        <dbReference type="ARBA" id="ARBA00022679"/>
    </source>
</evidence>
<protein>
    <submittedName>
        <fullName evidence="6">Methyltransferase</fullName>
    </submittedName>
</protein>
<dbReference type="InterPro" id="IPR012967">
    <property type="entry name" value="COMT_dimerisation"/>
</dbReference>
<dbReference type="Gene3D" id="1.10.10.10">
    <property type="entry name" value="Winged helix-like DNA-binding domain superfamily/Winged helix DNA-binding domain"/>
    <property type="match status" value="1"/>
</dbReference>
<evidence type="ECO:0000259" key="5">
    <source>
        <dbReference type="Pfam" id="PF08100"/>
    </source>
</evidence>
<dbReference type="InterPro" id="IPR036388">
    <property type="entry name" value="WH-like_DNA-bd_sf"/>
</dbReference>
<sequence>MLNSNVSICEKDAAGIHLLEQAMGFTYQGALRAAAILGVADHLIKGAKTTEELSNDINVDSQELYRVLRMLASRDIFEEMKDGKFALTPAARFLCSDGPDSLRHAVLMLTDETLWGPSGNMVENLRGKSAFKNIFGTSFYEYWSQDHANEVGYSFHTGMSSMSTVENRFLIRSYDFPENVTVVDIAGGMGGLLLNVLRSNPTLHGILFDRPEVLETNRLGELGDDSRWKLQPGSFFESCPTADIYLLKYIVMDWPDEQARKILKCCRKAMRPDSKILIMEAVIPEDNSWHGGKELDMLLLASFDGGQSRSEEQLRELLASADLKLNRVIDTGCYVSIVEAVIG</sequence>
<dbReference type="InterPro" id="IPR001077">
    <property type="entry name" value="COMT_C"/>
</dbReference>
<keyword evidence="2" id="KW-0808">Transferase</keyword>
<feature type="domain" description="O-methyltransferase dimerisation" evidence="5">
    <location>
        <begin position="20"/>
        <end position="96"/>
    </location>
</feature>
<dbReference type="SUPFAM" id="SSF46785">
    <property type="entry name" value="Winged helix' DNA-binding domain"/>
    <property type="match status" value="1"/>
</dbReference>
<comment type="caution">
    <text evidence="6">The sequence shown here is derived from an EMBL/GenBank/DDBJ whole genome shotgun (WGS) entry which is preliminary data.</text>
</comment>
<accession>A0AAW7K4Q7</accession>
<dbReference type="InterPro" id="IPR029063">
    <property type="entry name" value="SAM-dependent_MTases_sf"/>
</dbReference>
<evidence type="ECO:0000313" key="7">
    <source>
        <dbReference type="Proteomes" id="UP001167864"/>
    </source>
</evidence>
<evidence type="ECO:0000313" key="6">
    <source>
        <dbReference type="EMBL" id="MDN0088285.1"/>
    </source>
</evidence>
<keyword evidence="1 6" id="KW-0489">Methyltransferase</keyword>
<dbReference type="PIRSF" id="PIRSF005739">
    <property type="entry name" value="O-mtase"/>
    <property type="match status" value="1"/>
</dbReference>
<keyword evidence="3" id="KW-0949">S-adenosyl-L-methionine</keyword>
<dbReference type="Pfam" id="PF08100">
    <property type="entry name" value="Dimerisation"/>
    <property type="match status" value="1"/>
</dbReference>
<dbReference type="InterPro" id="IPR036390">
    <property type="entry name" value="WH_DNA-bd_sf"/>
</dbReference>
<dbReference type="GO" id="GO:0008171">
    <property type="term" value="F:O-methyltransferase activity"/>
    <property type="evidence" value="ECO:0007669"/>
    <property type="project" value="InterPro"/>
</dbReference>
<dbReference type="EMBL" id="JAUEHU010000012">
    <property type="protein sequence ID" value="MDN0088285.1"/>
    <property type="molecule type" value="Genomic_DNA"/>
</dbReference>
<dbReference type="GO" id="GO:0046983">
    <property type="term" value="F:protein dimerization activity"/>
    <property type="evidence" value="ECO:0007669"/>
    <property type="project" value="InterPro"/>
</dbReference>
<feature type="domain" description="O-methyltransferase C-terminal" evidence="4">
    <location>
        <begin position="120"/>
        <end position="321"/>
    </location>
</feature>
<proteinExistence type="predicted"/>
<dbReference type="AlphaFoldDB" id="A0AAW7K4Q7"/>
<gene>
    <name evidence="6" type="ORF">QVN42_12955</name>
</gene>
<dbReference type="Pfam" id="PF00891">
    <property type="entry name" value="Methyltransf_2"/>
    <property type="match status" value="1"/>
</dbReference>
<name>A0AAW7K4Q7_9GAMM</name>
<dbReference type="InterPro" id="IPR016461">
    <property type="entry name" value="COMT-like"/>
</dbReference>
<dbReference type="Gene3D" id="3.40.50.150">
    <property type="entry name" value="Vaccinia Virus protein VP39"/>
    <property type="match status" value="1"/>
</dbReference>
<reference evidence="6" key="1">
    <citation type="submission" date="2023-06" db="EMBL/GenBank/DDBJ databases">
        <authorList>
            <person name="Polev D.E."/>
            <person name="Saitova A.T."/>
            <person name="Bogumilchik E.A."/>
            <person name="Kokorina G.I."/>
            <person name="Voskresenskaia E.A."/>
        </authorList>
    </citation>
    <scope>NUCLEOTIDE SEQUENCE</scope>
    <source>
        <strain evidence="6">2145 StPb PI</strain>
    </source>
</reference>
<evidence type="ECO:0000256" key="1">
    <source>
        <dbReference type="ARBA" id="ARBA00022603"/>
    </source>
</evidence>
<dbReference type="GO" id="GO:0032259">
    <property type="term" value="P:methylation"/>
    <property type="evidence" value="ECO:0007669"/>
    <property type="project" value="UniProtKB-KW"/>
</dbReference>
<dbReference type="PANTHER" id="PTHR43712:SF2">
    <property type="entry name" value="O-METHYLTRANSFERASE CICE"/>
    <property type="match status" value="1"/>
</dbReference>
<dbReference type="Proteomes" id="UP001167864">
    <property type="component" value="Unassembled WGS sequence"/>
</dbReference>
<evidence type="ECO:0000259" key="4">
    <source>
        <dbReference type="Pfam" id="PF00891"/>
    </source>
</evidence>
<organism evidence="6 7">
    <name type="scientific">Yersinia nurmii</name>
    <dbReference type="NCBI Taxonomy" id="685706"/>
    <lineage>
        <taxon>Bacteria</taxon>
        <taxon>Pseudomonadati</taxon>
        <taxon>Pseudomonadota</taxon>
        <taxon>Gammaproteobacteria</taxon>
        <taxon>Enterobacterales</taxon>
        <taxon>Yersiniaceae</taxon>
        <taxon>Yersinia</taxon>
    </lineage>
</organism>
<dbReference type="PANTHER" id="PTHR43712">
    <property type="entry name" value="PUTATIVE (AFU_ORTHOLOGUE AFUA_4G14580)-RELATED"/>
    <property type="match status" value="1"/>
</dbReference>